<dbReference type="InterPro" id="IPR000560">
    <property type="entry name" value="His_Pase_clade-2"/>
</dbReference>
<dbReference type="CDD" id="cd07061">
    <property type="entry name" value="HP_HAP_like"/>
    <property type="match status" value="1"/>
</dbReference>
<dbReference type="AlphaFoldDB" id="A0A1V9Z5S2"/>
<dbReference type="GO" id="GO:0016791">
    <property type="term" value="F:phosphatase activity"/>
    <property type="evidence" value="ECO:0007669"/>
    <property type="project" value="TreeGrafter"/>
</dbReference>
<evidence type="ECO:0008006" key="5">
    <source>
        <dbReference type="Google" id="ProtNLM"/>
    </source>
</evidence>
<reference evidence="3 4" key="1">
    <citation type="journal article" date="2014" name="Genome Biol. Evol.">
        <title>The secreted proteins of Achlya hypogyna and Thraustotheca clavata identify the ancestral oomycete secretome and reveal gene acquisitions by horizontal gene transfer.</title>
        <authorList>
            <person name="Misner I."/>
            <person name="Blouin N."/>
            <person name="Leonard G."/>
            <person name="Richards T.A."/>
            <person name="Lane C.E."/>
        </authorList>
    </citation>
    <scope>NUCLEOTIDE SEQUENCE [LARGE SCALE GENOMIC DNA]</scope>
    <source>
        <strain evidence="3 4">ATCC 48635</strain>
    </source>
</reference>
<sequence length="323" mass="36094">MRLRLVQVLHRHGDRSPLHNVFAGGRHRAAAEDALWVPKLHAPSTAIYGQLTTTGIEQMQARGSQVRAQCKAHGWTLNSVDLRVQSTPYDRTQQSTAAFLSCFLPSAPRDIDVLPKHLNFINAYSANGNVIIPMKLQLIADKYAADEARMADVKAELIHRLPMFSVGGEEFTWMKAADHFICRHAHAIEYLPDTAELSQPAINHLALRFQQYYTDPTILRLVVTGLGTELLAQMEHCMMARNGDSAEVVRIYSGHDVSLLALLYGLRVDLIHPFWPDYGAAVVLELFQDGHDWFVRVTLDGAPVLDTTPFAVFASSLRSTMKQ</sequence>
<dbReference type="Gene3D" id="3.40.50.1240">
    <property type="entry name" value="Phosphoglycerate mutase-like"/>
    <property type="match status" value="1"/>
</dbReference>
<dbReference type="InterPro" id="IPR029033">
    <property type="entry name" value="His_PPase_superfam"/>
</dbReference>
<dbReference type="Pfam" id="PF00328">
    <property type="entry name" value="His_Phos_2"/>
    <property type="match status" value="1"/>
</dbReference>
<evidence type="ECO:0000256" key="1">
    <source>
        <dbReference type="ARBA" id="ARBA00005375"/>
    </source>
</evidence>
<comment type="similarity">
    <text evidence="1">Belongs to the histidine acid phosphatase family.</text>
</comment>
<evidence type="ECO:0000256" key="2">
    <source>
        <dbReference type="ARBA" id="ARBA00022801"/>
    </source>
</evidence>
<protein>
    <recommendedName>
        <fullName evidence="5">Histidine acid phosphatase</fullName>
    </recommendedName>
</protein>
<keyword evidence="4" id="KW-1185">Reference proteome</keyword>
<name>A0A1V9Z5S2_ACHHY</name>
<dbReference type="InterPro" id="IPR033379">
    <property type="entry name" value="Acid_Pase_AS"/>
</dbReference>
<organism evidence="3 4">
    <name type="scientific">Achlya hypogyna</name>
    <name type="common">Oomycete</name>
    <name type="synonym">Protoachlya hypogyna</name>
    <dbReference type="NCBI Taxonomy" id="1202772"/>
    <lineage>
        <taxon>Eukaryota</taxon>
        <taxon>Sar</taxon>
        <taxon>Stramenopiles</taxon>
        <taxon>Oomycota</taxon>
        <taxon>Saprolegniomycetes</taxon>
        <taxon>Saprolegniales</taxon>
        <taxon>Achlyaceae</taxon>
        <taxon>Achlya</taxon>
    </lineage>
</organism>
<accession>A0A1V9Z5S2</accession>
<evidence type="ECO:0000313" key="4">
    <source>
        <dbReference type="Proteomes" id="UP000243579"/>
    </source>
</evidence>
<keyword evidence="2" id="KW-0378">Hydrolase</keyword>
<dbReference type="Proteomes" id="UP000243579">
    <property type="component" value="Unassembled WGS sequence"/>
</dbReference>
<dbReference type="EMBL" id="JNBR01000413">
    <property type="protein sequence ID" value="OQR93339.1"/>
    <property type="molecule type" value="Genomic_DNA"/>
</dbReference>
<dbReference type="PANTHER" id="PTHR11567">
    <property type="entry name" value="ACID PHOSPHATASE-RELATED"/>
    <property type="match status" value="1"/>
</dbReference>
<dbReference type="PROSITE" id="PS00616">
    <property type="entry name" value="HIS_ACID_PHOSPHAT_1"/>
    <property type="match status" value="1"/>
</dbReference>
<proteinExistence type="inferred from homology"/>
<dbReference type="InterPro" id="IPR050645">
    <property type="entry name" value="Histidine_acid_phosphatase"/>
</dbReference>
<evidence type="ECO:0000313" key="3">
    <source>
        <dbReference type="EMBL" id="OQR93339.1"/>
    </source>
</evidence>
<dbReference type="SUPFAM" id="SSF53254">
    <property type="entry name" value="Phosphoglycerate mutase-like"/>
    <property type="match status" value="1"/>
</dbReference>
<comment type="caution">
    <text evidence="3">The sequence shown here is derived from an EMBL/GenBank/DDBJ whole genome shotgun (WGS) entry which is preliminary data.</text>
</comment>
<dbReference type="PANTHER" id="PTHR11567:SF110">
    <property type="entry name" value="2-PHOSPHOXYLOSE PHOSPHATASE 1"/>
    <property type="match status" value="1"/>
</dbReference>
<dbReference type="STRING" id="1202772.A0A1V9Z5S2"/>
<dbReference type="OrthoDB" id="10257284at2759"/>
<gene>
    <name evidence="3" type="ORF">ACHHYP_02625</name>
</gene>